<comment type="cofactor">
    <cofactor evidence="1 18 19">
        <name>FAD</name>
        <dbReference type="ChEBI" id="CHEBI:57692"/>
    </cofactor>
</comment>
<feature type="transmembrane region" description="Helical" evidence="20">
    <location>
        <begin position="196"/>
        <end position="214"/>
    </location>
</feature>
<keyword evidence="10 18" id="KW-0560">Oxidoreductase</keyword>
<keyword evidence="5 20" id="KW-0812">Transmembrane</keyword>
<keyword evidence="4 18" id="KW-0285">Flavoprotein</keyword>
<evidence type="ECO:0000256" key="6">
    <source>
        <dbReference type="ARBA" id="ARBA00022824"/>
    </source>
</evidence>
<dbReference type="OrthoDB" id="66881at2759"/>
<comment type="catalytic activity">
    <reaction evidence="15">
        <text>hypotaurine + NADPH + O2 + H(+) = taurine + NADP(+) + H2O</text>
        <dbReference type="Rhea" id="RHEA:69819"/>
        <dbReference type="ChEBI" id="CHEBI:15377"/>
        <dbReference type="ChEBI" id="CHEBI:15378"/>
        <dbReference type="ChEBI" id="CHEBI:15379"/>
        <dbReference type="ChEBI" id="CHEBI:57783"/>
        <dbReference type="ChEBI" id="CHEBI:57853"/>
        <dbReference type="ChEBI" id="CHEBI:58349"/>
        <dbReference type="ChEBI" id="CHEBI:507393"/>
        <dbReference type="EC" id="1.14.13.8"/>
    </reaction>
    <physiologicalReaction direction="left-to-right" evidence="15">
        <dbReference type="Rhea" id="RHEA:69820"/>
    </physiologicalReaction>
</comment>
<evidence type="ECO:0000256" key="3">
    <source>
        <dbReference type="ARBA" id="ARBA00009183"/>
    </source>
</evidence>
<dbReference type="InterPro" id="IPR000960">
    <property type="entry name" value="Flavin_mOase"/>
</dbReference>
<dbReference type="AlphaFoldDB" id="A0A9Q1C6V0"/>
<dbReference type="PRINTS" id="PR00370">
    <property type="entry name" value="FMOXYGENASE"/>
</dbReference>
<comment type="similarity">
    <text evidence="3 18 19">Belongs to the FMO family.</text>
</comment>
<keyword evidence="8 18" id="KW-0521">NADP</keyword>
<dbReference type="Pfam" id="PF00743">
    <property type="entry name" value="FMO-like"/>
    <property type="match status" value="1"/>
</dbReference>
<dbReference type="InterPro" id="IPR020946">
    <property type="entry name" value="Flavin_mOase-like"/>
</dbReference>
<evidence type="ECO:0000256" key="18">
    <source>
        <dbReference type="PIRNR" id="PIRNR000332"/>
    </source>
</evidence>
<comment type="caution">
    <text evidence="21">The sequence shown here is derived from an EMBL/GenBank/DDBJ whole genome shotgun (WGS) entry which is preliminary data.</text>
</comment>
<evidence type="ECO:0000313" key="22">
    <source>
        <dbReference type="Proteomes" id="UP001152320"/>
    </source>
</evidence>
<keyword evidence="11 18" id="KW-0503">Monooxygenase</keyword>
<feature type="transmembrane region" description="Helical" evidence="20">
    <location>
        <begin position="506"/>
        <end position="525"/>
    </location>
</feature>
<evidence type="ECO:0000256" key="9">
    <source>
        <dbReference type="ARBA" id="ARBA00022989"/>
    </source>
</evidence>
<evidence type="ECO:0000256" key="17">
    <source>
        <dbReference type="ARBA" id="ARBA00049443"/>
    </source>
</evidence>
<accession>A0A9Q1C6V0</accession>
<evidence type="ECO:0000256" key="2">
    <source>
        <dbReference type="ARBA" id="ARBA00004389"/>
    </source>
</evidence>
<dbReference type="PANTHER" id="PTHR23023">
    <property type="entry name" value="DIMETHYLANILINE MONOOXYGENASE"/>
    <property type="match status" value="1"/>
</dbReference>
<comment type="function">
    <text evidence="13">Broad spectrum monooxygenase that catalyzes the oxygenation of a wide variety of nitrogen- and sulfur-containing compounds including xenobiotics. Catalyzes the S-oxygenation of hypotaurine to produce taurine, an organic osmolyte involved in cell volume regulation as well as a variety of cytoprotective and developmental processes. In vitro, catalyzes the N-oxygenation of trimethylamine (TMA) to produce trimethylamine N-oxide (TMAO) and could therefore participate to the detoxification of this compound that is generated by the action of gut microbiota from dietary precursors such as choline, choline containing compounds, betaine or L-carnitine.</text>
</comment>
<proteinExistence type="inferred from homology"/>
<dbReference type="EMBL" id="JAIZAY010000007">
    <property type="protein sequence ID" value="KAJ8039505.1"/>
    <property type="molecule type" value="Genomic_DNA"/>
</dbReference>
<keyword evidence="12 18" id="KW-0472">Membrane</keyword>
<reference evidence="21" key="1">
    <citation type="submission" date="2021-10" db="EMBL/GenBank/DDBJ databases">
        <title>Tropical sea cucumber genome reveals ecological adaptation and Cuvierian tubules defense mechanism.</title>
        <authorList>
            <person name="Chen T."/>
        </authorList>
    </citation>
    <scope>NUCLEOTIDE SEQUENCE</scope>
    <source>
        <strain evidence="21">Nanhai2018</strain>
        <tissue evidence="21">Muscle</tissue>
    </source>
</reference>
<comment type="catalytic activity">
    <reaction evidence="14">
        <text>hypotaurine + NADH + O2 + H(+) = taurine + NAD(+) + H2O</text>
        <dbReference type="Rhea" id="RHEA:74111"/>
        <dbReference type="ChEBI" id="CHEBI:15377"/>
        <dbReference type="ChEBI" id="CHEBI:15378"/>
        <dbReference type="ChEBI" id="CHEBI:15379"/>
        <dbReference type="ChEBI" id="CHEBI:57540"/>
        <dbReference type="ChEBI" id="CHEBI:57853"/>
        <dbReference type="ChEBI" id="CHEBI:57945"/>
        <dbReference type="ChEBI" id="CHEBI:507393"/>
        <dbReference type="EC" id="1.14.13.8"/>
    </reaction>
    <physiologicalReaction direction="left-to-right" evidence="14">
        <dbReference type="Rhea" id="RHEA:74112"/>
    </physiologicalReaction>
</comment>
<comment type="subcellular location">
    <subcellularLocation>
        <location evidence="2">Endoplasmic reticulum membrane</location>
        <topology evidence="2">Single-pass membrane protein</topology>
    </subcellularLocation>
</comment>
<dbReference type="Gene3D" id="3.50.50.60">
    <property type="entry name" value="FAD/NAD(P)-binding domain"/>
    <property type="match status" value="2"/>
</dbReference>
<evidence type="ECO:0000256" key="11">
    <source>
        <dbReference type="ARBA" id="ARBA00023033"/>
    </source>
</evidence>
<sequence length="527" mass="60758">MTKTVAIVGIGQSGLAAVKACLEEGLHPTAYDKRDNIGGMWNYSTDTSIKSSSRLYRSLVINSCTVMTCFSDFPYPAEAPPFVTHKMYHKYLLDYADHFKLRDYIQLQTEVVKVEQAEDYQQTGRWDVHVKREGEEVVKKTFDFVMICSGYVSEPNIPKYPGQEDFSGEIFHTCQYRTSDPFIDKSVLVIVDDFPFLFWWTFFFSLLLQVNLSVRNGFWVYPRRAMGGWPYDVLIDSRFTKLWLPGKIFKFLYQGFLERDADYDVTGLRPKRPLFDEYFTVSDNIFTAINCGKVKVKHGIKRFLPKGVEFTDGTRLEDIDVVIWGTGYNVKTPYIDDDFLADDVYKRDLYKYVFPARLPHATLACIGLIPPESGLIPVGEQMSRWSVRVFKGDITLPPLQKMLEDISKKDRELFERYGRRRFFVNGCPLTDELAEEIGCYPSLRKLFLTDPRLAISVLFGPITPFTYRIFGPHSWPGARDAVINCWEACKSGIEGRGGKQKLKSDSTWMFLCIFTVLLAVLYFVFLK</sequence>
<protein>
    <recommendedName>
        <fullName evidence="19">Flavin-containing monooxygenase</fullName>
        <ecNumber evidence="19">1.-.-.-</ecNumber>
    </recommendedName>
</protein>
<name>A0A9Q1C6V0_HOLLE</name>
<dbReference type="GO" id="GO:0050661">
    <property type="term" value="F:NADP binding"/>
    <property type="evidence" value="ECO:0007669"/>
    <property type="project" value="InterPro"/>
</dbReference>
<evidence type="ECO:0000256" key="5">
    <source>
        <dbReference type="ARBA" id="ARBA00022692"/>
    </source>
</evidence>
<evidence type="ECO:0000256" key="8">
    <source>
        <dbReference type="ARBA" id="ARBA00022857"/>
    </source>
</evidence>
<comment type="catalytic activity">
    <reaction evidence="17">
        <text>N,N-dimethylaniline + NADPH + O2 + H(+) = N,N-dimethylaniline N-oxide + NADP(+) + H2O</text>
        <dbReference type="Rhea" id="RHEA:24468"/>
        <dbReference type="ChEBI" id="CHEBI:15377"/>
        <dbReference type="ChEBI" id="CHEBI:15378"/>
        <dbReference type="ChEBI" id="CHEBI:15379"/>
        <dbReference type="ChEBI" id="CHEBI:16269"/>
        <dbReference type="ChEBI" id="CHEBI:17735"/>
        <dbReference type="ChEBI" id="CHEBI:57783"/>
        <dbReference type="ChEBI" id="CHEBI:58349"/>
        <dbReference type="EC" id="1.14.13.8"/>
    </reaction>
    <physiologicalReaction direction="left-to-right" evidence="17">
        <dbReference type="Rhea" id="RHEA:24469"/>
    </physiologicalReaction>
</comment>
<keyword evidence="7 18" id="KW-0274">FAD</keyword>
<evidence type="ECO:0000256" key="13">
    <source>
        <dbReference type="ARBA" id="ARBA00045957"/>
    </source>
</evidence>
<gene>
    <name evidence="21" type="ORF">HOLleu_17251</name>
</gene>
<evidence type="ECO:0000256" key="19">
    <source>
        <dbReference type="RuleBase" id="RU361177"/>
    </source>
</evidence>
<evidence type="ECO:0000256" key="15">
    <source>
        <dbReference type="ARBA" id="ARBA00048041"/>
    </source>
</evidence>
<dbReference type="PIRSF" id="PIRSF000332">
    <property type="entry name" value="FMO"/>
    <property type="match status" value="1"/>
</dbReference>
<evidence type="ECO:0000256" key="7">
    <source>
        <dbReference type="ARBA" id="ARBA00022827"/>
    </source>
</evidence>
<dbReference type="FunFam" id="3.50.50.60:FF:000159">
    <property type="entry name" value="Dimethylaniline monooxygenase [N-oxide-forming]"/>
    <property type="match status" value="1"/>
</dbReference>
<comment type="catalytic activity">
    <reaction evidence="16">
        <text>trimethylamine + NADPH + O2 = trimethylamine N-oxide + NADP(+) + H2O</text>
        <dbReference type="Rhea" id="RHEA:31979"/>
        <dbReference type="ChEBI" id="CHEBI:15377"/>
        <dbReference type="ChEBI" id="CHEBI:15379"/>
        <dbReference type="ChEBI" id="CHEBI:15724"/>
        <dbReference type="ChEBI" id="CHEBI:57783"/>
        <dbReference type="ChEBI" id="CHEBI:58349"/>
        <dbReference type="ChEBI" id="CHEBI:58389"/>
        <dbReference type="EC" id="1.14.13.148"/>
    </reaction>
    <physiologicalReaction direction="left-to-right" evidence="16">
        <dbReference type="Rhea" id="RHEA:31980"/>
    </physiologicalReaction>
</comment>
<dbReference type="GO" id="GO:0050660">
    <property type="term" value="F:flavin adenine dinucleotide binding"/>
    <property type="evidence" value="ECO:0007669"/>
    <property type="project" value="InterPro"/>
</dbReference>
<dbReference type="GO" id="GO:0004499">
    <property type="term" value="F:N,N-dimethylaniline monooxygenase activity"/>
    <property type="evidence" value="ECO:0007669"/>
    <property type="project" value="UniProtKB-UniRule"/>
</dbReference>
<dbReference type="GO" id="GO:0034899">
    <property type="term" value="F:trimethylamine monooxygenase activity"/>
    <property type="evidence" value="ECO:0007669"/>
    <property type="project" value="UniProtKB-EC"/>
</dbReference>
<keyword evidence="6 18" id="KW-0256">Endoplasmic reticulum</keyword>
<dbReference type="EC" id="1.-.-.-" evidence="19"/>
<dbReference type="Proteomes" id="UP001152320">
    <property type="component" value="Chromosome 7"/>
</dbReference>
<evidence type="ECO:0000256" key="4">
    <source>
        <dbReference type="ARBA" id="ARBA00022630"/>
    </source>
</evidence>
<evidence type="ECO:0000256" key="14">
    <source>
        <dbReference type="ARBA" id="ARBA00047338"/>
    </source>
</evidence>
<dbReference type="InterPro" id="IPR036188">
    <property type="entry name" value="FAD/NAD-bd_sf"/>
</dbReference>
<evidence type="ECO:0000256" key="10">
    <source>
        <dbReference type="ARBA" id="ARBA00023002"/>
    </source>
</evidence>
<dbReference type="InterPro" id="IPR050346">
    <property type="entry name" value="FMO-like"/>
</dbReference>
<keyword evidence="22" id="KW-1185">Reference proteome</keyword>
<keyword evidence="9 20" id="KW-1133">Transmembrane helix</keyword>
<evidence type="ECO:0000256" key="12">
    <source>
        <dbReference type="ARBA" id="ARBA00023136"/>
    </source>
</evidence>
<evidence type="ECO:0000313" key="21">
    <source>
        <dbReference type="EMBL" id="KAJ8039505.1"/>
    </source>
</evidence>
<evidence type="ECO:0000256" key="1">
    <source>
        <dbReference type="ARBA" id="ARBA00001974"/>
    </source>
</evidence>
<organism evidence="21 22">
    <name type="scientific">Holothuria leucospilota</name>
    <name type="common">Black long sea cucumber</name>
    <name type="synonym">Mertensiothuria leucospilota</name>
    <dbReference type="NCBI Taxonomy" id="206669"/>
    <lineage>
        <taxon>Eukaryota</taxon>
        <taxon>Metazoa</taxon>
        <taxon>Echinodermata</taxon>
        <taxon>Eleutherozoa</taxon>
        <taxon>Echinozoa</taxon>
        <taxon>Holothuroidea</taxon>
        <taxon>Aspidochirotacea</taxon>
        <taxon>Aspidochirotida</taxon>
        <taxon>Holothuriidae</taxon>
        <taxon>Holothuria</taxon>
    </lineage>
</organism>
<dbReference type="GO" id="GO:0005789">
    <property type="term" value="C:endoplasmic reticulum membrane"/>
    <property type="evidence" value="ECO:0007669"/>
    <property type="project" value="UniProtKB-SubCell"/>
</dbReference>
<evidence type="ECO:0000256" key="20">
    <source>
        <dbReference type="SAM" id="Phobius"/>
    </source>
</evidence>
<evidence type="ECO:0000256" key="16">
    <source>
        <dbReference type="ARBA" id="ARBA00048088"/>
    </source>
</evidence>
<dbReference type="SUPFAM" id="SSF51905">
    <property type="entry name" value="FAD/NAD(P)-binding domain"/>
    <property type="match status" value="2"/>
</dbReference>